<keyword evidence="5 8" id="KW-0812">Transmembrane</keyword>
<evidence type="ECO:0000256" key="4">
    <source>
        <dbReference type="ARBA" id="ARBA00022502"/>
    </source>
</evidence>
<sequence>MTAVVLFALSSALTWQLSKLLSVLSGAFVCFLAFGCPLWFMHVQESKNQSSSDRRVGITYLVIRSKLPSSRHSARLCVHGTVTATCHCDIQAARLHRLVRRFFFRTASGTGRGDAVTQKVSFCPQHTSSGATAAGARRRACSSSCA</sequence>
<dbReference type="HOGENOM" id="CLU_1781003_0_0_1"/>
<dbReference type="eggNOG" id="KOG3059">
    <property type="taxonomic scope" value="Eukaryota"/>
</dbReference>
<comment type="subcellular location">
    <subcellularLocation>
        <location evidence="1">Membrane</location>
        <topology evidence="1">Multi-pass membrane protein</topology>
    </subcellularLocation>
</comment>
<reference evidence="10" key="1">
    <citation type="journal article" date="2010" name="Science">
        <title>Signatures of adaptation to obligate biotrophy in the Hyaloperonospora arabidopsidis genome.</title>
        <authorList>
            <person name="Baxter L."/>
            <person name="Tripathy S."/>
            <person name="Ishaque N."/>
            <person name="Boot N."/>
            <person name="Cabral A."/>
            <person name="Kemen E."/>
            <person name="Thines M."/>
            <person name="Ah-Fong A."/>
            <person name="Anderson R."/>
            <person name="Badejoko W."/>
            <person name="Bittner-Eddy P."/>
            <person name="Boore J.L."/>
            <person name="Chibucos M.C."/>
            <person name="Coates M."/>
            <person name="Dehal P."/>
            <person name="Delehaunty K."/>
            <person name="Dong S."/>
            <person name="Downton P."/>
            <person name="Dumas B."/>
            <person name="Fabro G."/>
            <person name="Fronick C."/>
            <person name="Fuerstenberg S.I."/>
            <person name="Fulton L."/>
            <person name="Gaulin E."/>
            <person name="Govers F."/>
            <person name="Hughes L."/>
            <person name="Humphray S."/>
            <person name="Jiang R.H."/>
            <person name="Judelson H."/>
            <person name="Kamoun S."/>
            <person name="Kyung K."/>
            <person name="Meijer H."/>
            <person name="Minx P."/>
            <person name="Morris P."/>
            <person name="Nelson J."/>
            <person name="Phuntumart V."/>
            <person name="Qutob D."/>
            <person name="Rehmany A."/>
            <person name="Rougon-Cardoso A."/>
            <person name="Ryden P."/>
            <person name="Torto-Alalibo T."/>
            <person name="Studholme D."/>
            <person name="Wang Y."/>
            <person name="Win J."/>
            <person name="Wood J."/>
            <person name="Clifton S.W."/>
            <person name="Rogers J."/>
            <person name="Van den Ackerveken G."/>
            <person name="Jones J.D."/>
            <person name="McDowell J.M."/>
            <person name="Beynon J."/>
            <person name="Tyler B.M."/>
        </authorList>
    </citation>
    <scope>NUCLEOTIDE SEQUENCE [LARGE SCALE GENOMIC DNA]</scope>
    <source>
        <strain evidence="10">Emoy2</strain>
    </source>
</reference>
<organism evidence="9 10">
    <name type="scientific">Hyaloperonospora arabidopsidis (strain Emoy2)</name>
    <name type="common">Downy mildew agent</name>
    <name type="synonym">Peronospora arabidopsidis</name>
    <dbReference type="NCBI Taxonomy" id="559515"/>
    <lineage>
        <taxon>Eukaryota</taxon>
        <taxon>Sar</taxon>
        <taxon>Stramenopiles</taxon>
        <taxon>Oomycota</taxon>
        <taxon>Peronosporomycetes</taxon>
        <taxon>Peronosporales</taxon>
        <taxon>Peronosporaceae</taxon>
        <taxon>Hyaloperonospora</taxon>
    </lineage>
</organism>
<evidence type="ECO:0000256" key="8">
    <source>
        <dbReference type="SAM" id="Phobius"/>
    </source>
</evidence>
<dbReference type="GO" id="GO:0006506">
    <property type="term" value="P:GPI anchor biosynthetic process"/>
    <property type="evidence" value="ECO:0007669"/>
    <property type="project" value="UniProtKB-KW"/>
</dbReference>
<protein>
    <submittedName>
        <fullName evidence="9">Uncharacterized protein</fullName>
    </submittedName>
</protein>
<dbReference type="GO" id="GO:0016020">
    <property type="term" value="C:membrane"/>
    <property type="evidence" value="ECO:0007669"/>
    <property type="project" value="UniProtKB-SubCell"/>
</dbReference>
<dbReference type="VEuPathDB" id="FungiDB:HpaG800483"/>
<accession>M4B2I5</accession>
<reference evidence="9" key="2">
    <citation type="submission" date="2015-06" db="UniProtKB">
        <authorList>
            <consortium name="EnsemblProtists"/>
        </authorList>
    </citation>
    <scope>IDENTIFICATION</scope>
    <source>
        <strain evidence="9">Emoy2</strain>
    </source>
</reference>
<keyword evidence="4" id="KW-0337">GPI-anchor biosynthesis</keyword>
<comment type="similarity">
    <text evidence="3">Belongs to the PIGC family.</text>
</comment>
<evidence type="ECO:0000313" key="10">
    <source>
        <dbReference type="Proteomes" id="UP000011713"/>
    </source>
</evidence>
<dbReference type="InParanoid" id="M4B2I5"/>
<dbReference type="Proteomes" id="UP000011713">
    <property type="component" value="Unassembled WGS sequence"/>
</dbReference>
<dbReference type="STRING" id="559515.M4B2I5"/>
<dbReference type="Pfam" id="PF06432">
    <property type="entry name" value="GPI2"/>
    <property type="match status" value="1"/>
</dbReference>
<feature type="transmembrane region" description="Helical" evidence="8">
    <location>
        <begin position="24"/>
        <end position="41"/>
    </location>
</feature>
<keyword evidence="7 8" id="KW-0472">Membrane</keyword>
<dbReference type="EMBL" id="JH597777">
    <property type="status" value="NOT_ANNOTATED_CDS"/>
    <property type="molecule type" value="Genomic_DNA"/>
</dbReference>
<dbReference type="EnsemblProtists" id="HpaT800483">
    <property type="protein sequence ID" value="HpaP800483"/>
    <property type="gene ID" value="HpaG800483"/>
</dbReference>
<keyword evidence="6 8" id="KW-1133">Transmembrane helix</keyword>
<evidence type="ECO:0000256" key="3">
    <source>
        <dbReference type="ARBA" id="ARBA00008321"/>
    </source>
</evidence>
<evidence type="ECO:0000256" key="7">
    <source>
        <dbReference type="ARBA" id="ARBA00023136"/>
    </source>
</evidence>
<evidence type="ECO:0000313" key="9">
    <source>
        <dbReference type="EnsemblProtists" id="HpaP800483"/>
    </source>
</evidence>
<evidence type="ECO:0000256" key="5">
    <source>
        <dbReference type="ARBA" id="ARBA00022692"/>
    </source>
</evidence>
<evidence type="ECO:0000256" key="1">
    <source>
        <dbReference type="ARBA" id="ARBA00004141"/>
    </source>
</evidence>
<comment type="pathway">
    <text evidence="2">Glycolipid biosynthesis; glycosylphosphatidylinositol-anchor biosynthesis.</text>
</comment>
<name>M4B2I5_HYAAE</name>
<keyword evidence="10" id="KW-1185">Reference proteome</keyword>
<proteinExistence type="inferred from homology"/>
<dbReference type="InterPro" id="IPR009450">
    <property type="entry name" value="Plno_GlcNAc_GPI2"/>
</dbReference>
<evidence type="ECO:0000256" key="2">
    <source>
        <dbReference type="ARBA" id="ARBA00004687"/>
    </source>
</evidence>
<evidence type="ECO:0000256" key="6">
    <source>
        <dbReference type="ARBA" id="ARBA00022989"/>
    </source>
</evidence>
<dbReference type="AlphaFoldDB" id="M4B2I5"/>